<dbReference type="STRING" id="872965.SE16_10840"/>
<reference evidence="10 12" key="2">
    <citation type="submission" date="2015-07" db="EMBL/GenBank/DDBJ databases">
        <title>Whole genome sequence of Ardenticatena maritima DSM 23922.</title>
        <authorList>
            <person name="Hemp J."/>
            <person name="Ward L.M."/>
            <person name="Pace L.A."/>
            <person name="Fischer W.W."/>
        </authorList>
    </citation>
    <scope>NUCLEOTIDE SEQUENCE [LARGE SCALE GENOMIC DNA]</scope>
    <source>
        <strain evidence="10 12">110S</strain>
    </source>
</reference>
<dbReference type="FunFam" id="1.10.3210.10:FF:000035">
    <property type="entry name" value="HD family hydrolase"/>
    <property type="match status" value="1"/>
</dbReference>
<comment type="subunit">
    <text evidence="4">Homodimer.</text>
</comment>
<name>A0A0M8K9R4_9CHLR</name>
<evidence type="ECO:0000256" key="6">
    <source>
        <dbReference type="ARBA" id="ARBA00022723"/>
    </source>
</evidence>
<dbReference type="SMART" id="SM00471">
    <property type="entry name" value="HDc"/>
    <property type="match status" value="1"/>
</dbReference>
<evidence type="ECO:0000256" key="2">
    <source>
        <dbReference type="ARBA" id="ARBA00001936"/>
    </source>
</evidence>
<keyword evidence="7 9" id="KW-0378">Hydrolase</keyword>
<comment type="cofactor">
    <cofactor evidence="2">
        <name>Mn(2+)</name>
        <dbReference type="ChEBI" id="CHEBI:29035"/>
    </cofactor>
</comment>
<keyword evidence="6" id="KW-0479">Metal-binding</keyword>
<dbReference type="EC" id="3.1.3.89" evidence="5"/>
<dbReference type="GO" id="GO:0002953">
    <property type="term" value="F:5'-deoxynucleotidase activity"/>
    <property type="evidence" value="ECO:0007669"/>
    <property type="project" value="UniProtKB-EC"/>
</dbReference>
<comment type="caution">
    <text evidence="9">The sequence shown here is derived from an EMBL/GenBank/DDBJ whole genome shotgun (WGS) entry which is preliminary data.</text>
</comment>
<dbReference type="PANTHER" id="PTHR11845">
    <property type="entry name" value="5'-DEOXYNUCLEOTIDASE HDDC2"/>
    <property type="match status" value="1"/>
</dbReference>
<reference evidence="9" key="1">
    <citation type="journal article" date="2015" name="Genome Announc.">
        <title>Draft Genome Sequence of a Heterotrophic Facultative Anaerobic Thermophilic Bacterium, Ardenticatena maritima Strain 110ST.</title>
        <authorList>
            <person name="Kawaichi S."/>
            <person name="Yoshida T."/>
            <person name="Sako Y."/>
            <person name="Nakamura R."/>
        </authorList>
    </citation>
    <scope>NUCLEOTIDE SEQUENCE [LARGE SCALE GENOMIC DNA]</scope>
    <source>
        <strain evidence="9">110S</strain>
    </source>
</reference>
<sequence length="195" mass="22192">MQRKHPPLNAADMRDLPPLVRAYVQAAQLKQLYRQGWLRRDVPPNLAESVAEHTFGVALLALFLLPQFPHLDAQTVLSMALIHDLGEAIAGDFTPEDAIHPDDKHHREADGVRAIVRNLPNGAALLDMWERYERNDTPEAQFVRQLDRLEMALQAFVYERLLHLDLHEFYQSAAGVVEDESLRALLETLLAHRNA</sequence>
<dbReference type="AlphaFoldDB" id="A0A0M8K9R4"/>
<reference evidence="11" key="3">
    <citation type="submission" date="2015-08" db="EMBL/GenBank/DDBJ databases">
        <title>Draft Genome Sequence of a Heterotrophic Facultative Anaerobic Bacterium Ardenticatena maritima Strain 110S.</title>
        <authorList>
            <person name="Kawaichi S."/>
            <person name="Yoshida T."/>
            <person name="Sako Y."/>
            <person name="Nakamura R."/>
        </authorList>
    </citation>
    <scope>NUCLEOTIDE SEQUENCE [LARGE SCALE GENOMIC DNA]</scope>
    <source>
        <strain evidence="11">110S</strain>
    </source>
</reference>
<protein>
    <recommendedName>
        <fullName evidence="5">5'-deoxynucleotidase</fullName>
        <ecNumber evidence="5">3.1.3.89</ecNumber>
    </recommendedName>
</protein>
<evidence type="ECO:0000256" key="3">
    <source>
        <dbReference type="ARBA" id="ARBA00001941"/>
    </source>
</evidence>
<dbReference type="Pfam" id="PF13023">
    <property type="entry name" value="HD_3"/>
    <property type="match status" value="1"/>
</dbReference>
<dbReference type="SUPFAM" id="SSF109604">
    <property type="entry name" value="HD-domain/PDEase-like"/>
    <property type="match status" value="1"/>
</dbReference>
<evidence type="ECO:0000313" key="10">
    <source>
        <dbReference type="EMBL" id="KPL88001.1"/>
    </source>
</evidence>
<dbReference type="Proteomes" id="UP000050502">
    <property type="component" value="Unassembled WGS sequence"/>
</dbReference>
<dbReference type="Gene3D" id="1.10.3210.10">
    <property type="entry name" value="Hypothetical protein af1432"/>
    <property type="match status" value="1"/>
</dbReference>
<evidence type="ECO:0000313" key="12">
    <source>
        <dbReference type="Proteomes" id="UP000050502"/>
    </source>
</evidence>
<dbReference type="PANTHER" id="PTHR11845:SF13">
    <property type="entry name" value="5'-DEOXYNUCLEOTIDASE HDDC2"/>
    <property type="match status" value="1"/>
</dbReference>
<dbReference type="EMBL" id="LGKN01000005">
    <property type="protein sequence ID" value="KPL88001.1"/>
    <property type="molecule type" value="Genomic_DNA"/>
</dbReference>
<dbReference type="GO" id="GO:0046872">
    <property type="term" value="F:metal ion binding"/>
    <property type="evidence" value="ECO:0007669"/>
    <property type="project" value="UniProtKB-KW"/>
</dbReference>
<evidence type="ECO:0000256" key="4">
    <source>
        <dbReference type="ARBA" id="ARBA00011738"/>
    </source>
</evidence>
<comment type="cofactor">
    <cofactor evidence="3">
        <name>Co(2+)</name>
        <dbReference type="ChEBI" id="CHEBI:48828"/>
    </cofactor>
</comment>
<gene>
    <name evidence="9" type="ORF">ARMA_2055</name>
    <name evidence="10" type="ORF">SE16_10840</name>
</gene>
<organism evidence="9 11">
    <name type="scientific">Ardenticatena maritima</name>
    <dbReference type="NCBI Taxonomy" id="872965"/>
    <lineage>
        <taxon>Bacteria</taxon>
        <taxon>Bacillati</taxon>
        <taxon>Chloroflexota</taxon>
        <taxon>Ardenticatenia</taxon>
        <taxon>Ardenticatenales</taxon>
        <taxon>Ardenticatenaceae</taxon>
        <taxon>Ardenticatena</taxon>
    </lineage>
</organism>
<comment type="catalytic activity">
    <reaction evidence="1">
        <text>a 2'-deoxyribonucleoside 5'-phosphate + H2O = a 2'-deoxyribonucleoside + phosphate</text>
        <dbReference type="Rhea" id="RHEA:36167"/>
        <dbReference type="ChEBI" id="CHEBI:15377"/>
        <dbReference type="ChEBI" id="CHEBI:18274"/>
        <dbReference type="ChEBI" id="CHEBI:43474"/>
        <dbReference type="ChEBI" id="CHEBI:65317"/>
        <dbReference type="EC" id="3.1.3.89"/>
    </reaction>
</comment>
<dbReference type="InterPro" id="IPR006674">
    <property type="entry name" value="HD_domain"/>
</dbReference>
<accession>A0A0M8K9R4</accession>
<dbReference type="EMBL" id="BBZA01000179">
    <property type="protein sequence ID" value="GAP63632.1"/>
    <property type="molecule type" value="Genomic_DNA"/>
</dbReference>
<dbReference type="InterPro" id="IPR003607">
    <property type="entry name" value="HD/PDEase_dom"/>
</dbReference>
<proteinExistence type="predicted"/>
<feature type="domain" description="HD/PDEase" evidence="8">
    <location>
        <begin position="46"/>
        <end position="161"/>
    </location>
</feature>
<evidence type="ECO:0000256" key="1">
    <source>
        <dbReference type="ARBA" id="ARBA00001638"/>
    </source>
</evidence>
<dbReference type="InterPro" id="IPR039356">
    <property type="entry name" value="YfbR/HDDC2"/>
</dbReference>
<evidence type="ECO:0000256" key="5">
    <source>
        <dbReference type="ARBA" id="ARBA00012964"/>
    </source>
</evidence>
<evidence type="ECO:0000313" key="9">
    <source>
        <dbReference type="EMBL" id="GAP63632.1"/>
    </source>
</evidence>
<evidence type="ECO:0000256" key="7">
    <source>
        <dbReference type="ARBA" id="ARBA00022801"/>
    </source>
</evidence>
<evidence type="ECO:0000259" key="8">
    <source>
        <dbReference type="SMART" id="SM00471"/>
    </source>
</evidence>
<evidence type="ECO:0000313" key="11">
    <source>
        <dbReference type="Proteomes" id="UP000037784"/>
    </source>
</evidence>
<keyword evidence="11" id="KW-1185">Reference proteome</keyword>
<dbReference type="Proteomes" id="UP000037784">
    <property type="component" value="Unassembled WGS sequence"/>
</dbReference>
<dbReference type="GO" id="GO:0005737">
    <property type="term" value="C:cytoplasm"/>
    <property type="evidence" value="ECO:0007669"/>
    <property type="project" value="TreeGrafter"/>
</dbReference>
<dbReference type="OrthoDB" id="9796032at2"/>